<proteinExistence type="predicted"/>
<name>A0A9P1MFJ3_9PEZI</name>
<feature type="chain" id="PRO_5040297678" evidence="1">
    <location>
        <begin position="20"/>
        <end position="172"/>
    </location>
</feature>
<accession>A0A9P1MFJ3</accession>
<dbReference type="OrthoDB" id="3799394at2759"/>
<feature type="signal peptide" evidence="1">
    <location>
        <begin position="1"/>
        <end position="19"/>
    </location>
</feature>
<evidence type="ECO:0000313" key="3">
    <source>
        <dbReference type="Proteomes" id="UP000838763"/>
    </source>
</evidence>
<keyword evidence="3" id="KW-1185">Reference proteome</keyword>
<keyword evidence="1" id="KW-0732">Signal</keyword>
<reference evidence="2" key="1">
    <citation type="submission" date="2022-11" db="EMBL/GenBank/DDBJ databases">
        <authorList>
            <person name="Scott C."/>
            <person name="Bruce N."/>
        </authorList>
    </citation>
    <scope>NUCLEOTIDE SEQUENCE</scope>
</reference>
<dbReference type="AlphaFoldDB" id="A0A9P1MFJ3"/>
<comment type="caution">
    <text evidence="2">The sequence shown here is derived from an EMBL/GenBank/DDBJ whole genome shotgun (WGS) entry which is preliminary data.</text>
</comment>
<organism evidence="2 3">
    <name type="scientific">Parascedosporium putredinis</name>
    <dbReference type="NCBI Taxonomy" id="1442378"/>
    <lineage>
        <taxon>Eukaryota</taxon>
        <taxon>Fungi</taxon>
        <taxon>Dikarya</taxon>
        <taxon>Ascomycota</taxon>
        <taxon>Pezizomycotina</taxon>
        <taxon>Sordariomycetes</taxon>
        <taxon>Hypocreomycetidae</taxon>
        <taxon>Microascales</taxon>
        <taxon>Microascaceae</taxon>
        <taxon>Parascedosporium</taxon>
    </lineage>
</organism>
<dbReference type="Proteomes" id="UP000838763">
    <property type="component" value="Unassembled WGS sequence"/>
</dbReference>
<protein>
    <submittedName>
        <fullName evidence="2">Uncharacterized protein</fullName>
    </submittedName>
</protein>
<gene>
    <name evidence="2" type="ORF">PPNO1_LOCUS9781</name>
</gene>
<evidence type="ECO:0000313" key="2">
    <source>
        <dbReference type="EMBL" id="CAI4220241.1"/>
    </source>
</evidence>
<sequence length="172" mass="18211">MMYSKTLVALVALVASVAAVPGCVPKPKYEPCGGLTPVSPRDTGCNEGFTCVSDPRKPGCGLACDEPGICVPDDVAICGGIGGFTCETGLVCFDKPDDNCDPSEGADCLGICLHPLRTARSRGGSKRRLESATVSHNYGPLSSTKMELDTWEWQMASLRHLSQLILPHKTNL</sequence>
<evidence type="ECO:0000256" key="1">
    <source>
        <dbReference type="SAM" id="SignalP"/>
    </source>
</evidence>
<dbReference type="EMBL" id="CALLCH030000021">
    <property type="protein sequence ID" value="CAI4220241.1"/>
    <property type="molecule type" value="Genomic_DNA"/>
</dbReference>